<reference evidence="2" key="1">
    <citation type="journal article" date="2013" name="Science">
        <title>The Amborella genome and the evolution of flowering plants.</title>
        <authorList>
            <consortium name="Amborella Genome Project"/>
        </authorList>
    </citation>
    <scope>NUCLEOTIDE SEQUENCE [LARGE SCALE GENOMIC DNA]</scope>
</reference>
<gene>
    <name evidence="1" type="ORF">AMTR_s00016p00163270</name>
</gene>
<dbReference type="EMBL" id="KI393908">
    <property type="protein sequence ID" value="ERN06206.1"/>
    <property type="molecule type" value="Genomic_DNA"/>
</dbReference>
<sequence length="153" mass="17917">MADHTYIFHPVKVVELETPYNECIVLFDLRREECTSPSLFPEGSIYSDRFHLRANKLYLCAECKDQENGFKFFGLHMGVERIESVKAKFKFTGPLASRYLSNPDLSFTRTFTKEELYGWSNVFNISWSKFVEDDSPYFIDGLLHLQFMVSIIE</sequence>
<dbReference type="Proteomes" id="UP000017836">
    <property type="component" value="Unassembled WGS sequence"/>
</dbReference>
<accession>W1PF17</accession>
<dbReference type="InterPro" id="IPR045890">
    <property type="entry name" value="POB1-like"/>
</dbReference>
<dbReference type="AlphaFoldDB" id="W1PF17"/>
<dbReference type="PANTHER" id="PTHR46336">
    <property type="entry name" value="OS02G0260700 PROTEIN"/>
    <property type="match status" value="1"/>
</dbReference>
<protein>
    <recommendedName>
        <fullName evidence="3">MATH domain-containing protein</fullName>
    </recommendedName>
</protein>
<proteinExistence type="predicted"/>
<keyword evidence="2" id="KW-1185">Reference proteome</keyword>
<dbReference type="PANTHER" id="PTHR46336:SF3">
    <property type="entry name" value="BTB_POZ DOMAIN-CONTAINING PROTEIN POB1"/>
    <property type="match status" value="1"/>
</dbReference>
<evidence type="ECO:0008006" key="3">
    <source>
        <dbReference type="Google" id="ProtNLM"/>
    </source>
</evidence>
<evidence type="ECO:0000313" key="1">
    <source>
        <dbReference type="EMBL" id="ERN06206.1"/>
    </source>
</evidence>
<dbReference type="OMA" id="REECTSP"/>
<organism evidence="1 2">
    <name type="scientific">Amborella trichopoda</name>
    <dbReference type="NCBI Taxonomy" id="13333"/>
    <lineage>
        <taxon>Eukaryota</taxon>
        <taxon>Viridiplantae</taxon>
        <taxon>Streptophyta</taxon>
        <taxon>Embryophyta</taxon>
        <taxon>Tracheophyta</taxon>
        <taxon>Spermatophyta</taxon>
        <taxon>Magnoliopsida</taxon>
        <taxon>Amborellales</taxon>
        <taxon>Amborellaceae</taxon>
        <taxon>Amborella</taxon>
    </lineage>
</organism>
<dbReference type="STRING" id="13333.W1PF17"/>
<evidence type="ECO:0000313" key="2">
    <source>
        <dbReference type="Proteomes" id="UP000017836"/>
    </source>
</evidence>
<name>W1PF17_AMBTC</name>
<dbReference type="Gramene" id="ERN06206">
    <property type="protein sequence ID" value="ERN06206"/>
    <property type="gene ID" value="AMTR_s00016p00163270"/>
</dbReference>
<dbReference type="HOGENOM" id="CLU_1715685_0_0_1"/>